<name>A0ABV0NN95_9TELE</name>
<accession>A0ABV0NN95</accession>
<reference evidence="1 2" key="1">
    <citation type="submission" date="2021-06" db="EMBL/GenBank/DDBJ databases">
        <authorList>
            <person name="Palmer J.M."/>
        </authorList>
    </citation>
    <scope>NUCLEOTIDE SEQUENCE [LARGE SCALE GENOMIC DNA]</scope>
    <source>
        <strain evidence="1 2">GA_2019</strain>
        <tissue evidence="1">Muscle</tissue>
    </source>
</reference>
<sequence>LLGGQLGGGGKGNPGGKCFRFRYPFSLQKRNPNTRVLKLHQKRSQPSEPGTVPVVLLYFLQVPPSREEATGAIFSLLEGEFTIADQCSLEEALDIFSAGQESGNFTFETVTDNTTAPLLRTEDTETGASQLYLN</sequence>
<keyword evidence="2" id="KW-1185">Reference proteome</keyword>
<evidence type="ECO:0000313" key="2">
    <source>
        <dbReference type="Proteomes" id="UP001476798"/>
    </source>
</evidence>
<evidence type="ECO:0000313" key="1">
    <source>
        <dbReference type="EMBL" id="MEQ2172882.1"/>
    </source>
</evidence>
<dbReference type="Proteomes" id="UP001476798">
    <property type="component" value="Unassembled WGS sequence"/>
</dbReference>
<feature type="non-terminal residue" evidence="1">
    <location>
        <position position="1"/>
    </location>
</feature>
<dbReference type="EMBL" id="JAHRIO010043105">
    <property type="protein sequence ID" value="MEQ2172882.1"/>
    <property type="molecule type" value="Genomic_DNA"/>
</dbReference>
<organism evidence="1 2">
    <name type="scientific">Goodea atripinnis</name>
    <dbReference type="NCBI Taxonomy" id="208336"/>
    <lineage>
        <taxon>Eukaryota</taxon>
        <taxon>Metazoa</taxon>
        <taxon>Chordata</taxon>
        <taxon>Craniata</taxon>
        <taxon>Vertebrata</taxon>
        <taxon>Euteleostomi</taxon>
        <taxon>Actinopterygii</taxon>
        <taxon>Neopterygii</taxon>
        <taxon>Teleostei</taxon>
        <taxon>Neoteleostei</taxon>
        <taxon>Acanthomorphata</taxon>
        <taxon>Ovalentaria</taxon>
        <taxon>Atherinomorphae</taxon>
        <taxon>Cyprinodontiformes</taxon>
        <taxon>Goodeidae</taxon>
        <taxon>Goodea</taxon>
    </lineage>
</organism>
<protein>
    <submittedName>
        <fullName evidence="1">Uncharacterized protein</fullName>
    </submittedName>
</protein>
<comment type="caution">
    <text evidence="1">The sequence shown here is derived from an EMBL/GenBank/DDBJ whole genome shotgun (WGS) entry which is preliminary data.</text>
</comment>
<proteinExistence type="predicted"/>
<gene>
    <name evidence="1" type="ORF">GOODEAATRI_025929</name>
</gene>